<dbReference type="AlphaFoldDB" id="A0A2K8PU71"/>
<gene>
    <name evidence="1" type="ORF">SLAV_37200</name>
</gene>
<dbReference type="Proteomes" id="UP000231791">
    <property type="component" value="Chromosome"/>
</dbReference>
<proteinExistence type="predicted"/>
<sequence length="65" mass="7411">MEQQDRGRAGRARVQLEAVFAAEFAAQPEGRRALLLAGLETTTSWEAWQHLRFTRNPEEARQVMA</sequence>
<evidence type="ECO:0000313" key="1">
    <source>
        <dbReference type="EMBL" id="ATZ29205.1"/>
    </source>
</evidence>
<reference evidence="1 2" key="1">
    <citation type="submission" date="2017-11" db="EMBL/GenBank/DDBJ databases">
        <title>Complete genome sequence of Streptomyces lavendulae subsp. lavendulae CCM 3239 (formerly 'Streptomyces aureofaciens CCM 3239'), the producer of the angucycline-type antibiotic auricin.</title>
        <authorList>
            <person name="Busche T."/>
            <person name="Novakova R."/>
            <person name="Al'Dilaimi A."/>
            <person name="Homerova D."/>
            <person name="Feckova L."/>
            <person name="Rezuchova B."/>
            <person name="Mingyar E."/>
            <person name="Csolleiova D."/>
            <person name="Bekeova C."/>
            <person name="Winkler A."/>
            <person name="Sevcikova B."/>
            <person name="Kalinowski J."/>
            <person name="Kormanec J."/>
            <person name="Ruckert C."/>
        </authorList>
    </citation>
    <scope>NUCLEOTIDE SEQUENCE [LARGE SCALE GENOMIC DNA]</scope>
    <source>
        <strain evidence="1 2">CCM 3239</strain>
    </source>
</reference>
<protein>
    <submittedName>
        <fullName evidence="1">Uncharacterized protein</fullName>
    </submittedName>
</protein>
<dbReference type="KEGG" id="slx:SLAV_37200"/>
<accession>A0A2K8PU71</accession>
<dbReference type="RefSeq" id="WP_030227774.1">
    <property type="nucleotide sequence ID" value="NZ_CP024985.1"/>
</dbReference>
<evidence type="ECO:0000313" key="2">
    <source>
        <dbReference type="Proteomes" id="UP000231791"/>
    </source>
</evidence>
<keyword evidence="2" id="KW-1185">Reference proteome</keyword>
<organism evidence="1 2">
    <name type="scientific">Streptomyces lavendulae subsp. lavendulae</name>
    <dbReference type="NCBI Taxonomy" id="58340"/>
    <lineage>
        <taxon>Bacteria</taxon>
        <taxon>Bacillati</taxon>
        <taxon>Actinomycetota</taxon>
        <taxon>Actinomycetes</taxon>
        <taxon>Kitasatosporales</taxon>
        <taxon>Streptomycetaceae</taxon>
        <taxon>Streptomyces</taxon>
    </lineage>
</organism>
<dbReference type="EMBL" id="CP024985">
    <property type="protein sequence ID" value="ATZ29205.1"/>
    <property type="molecule type" value="Genomic_DNA"/>
</dbReference>
<dbReference type="GeneID" id="94019199"/>
<name>A0A2K8PU71_STRLA</name>